<feature type="region of interest" description="Disordered" evidence="1">
    <location>
        <begin position="387"/>
        <end position="418"/>
    </location>
</feature>
<accession>F0IWT5</accession>
<feature type="compositionally biased region" description="Low complexity" evidence="1">
    <location>
        <begin position="609"/>
        <end position="626"/>
    </location>
</feature>
<protein>
    <submittedName>
        <fullName evidence="3">Hyphal_reg_CWP domain-containing protein</fullName>
    </submittedName>
</protein>
<dbReference type="WormBase" id="W05F2.7">
    <property type="protein sequence ID" value="CE44801"/>
    <property type="gene ID" value="WBGene00021039"/>
</dbReference>
<evidence type="ECO:0000256" key="2">
    <source>
        <dbReference type="SAM" id="SignalP"/>
    </source>
</evidence>
<dbReference type="Proteomes" id="UP000001940">
    <property type="component" value="Chromosome I"/>
</dbReference>
<evidence type="ECO:0000313" key="3">
    <source>
        <dbReference type="EMBL" id="CCD70013.1"/>
    </source>
</evidence>
<dbReference type="RefSeq" id="NP_491147.4">
    <property type="nucleotide sequence ID" value="NM_058746.4"/>
</dbReference>
<feature type="region of interest" description="Disordered" evidence="1">
    <location>
        <begin position="702"/>
        <end position="724"/>
    </location>
</feature>
<feature type="compositionally biased region" description="Polar residues" evidence="1">
    <location>
        <begin position="598"/>
        <end position="608"/>
    </location>
</feature>
<keyword evidence="2" id="KW-0732">Signal</keyword>
<feature type="compositionally biased region" description="Low complexity" evidence="1">
    <location>
        <begin position="495"/>
        <end position="513"/>
    </location>
</feature>
<feature type="compositionally biased region" description="Low complexity" evidence="1">
    <location>
        <begin position="702"/>
        <end position="713"/>
    </location>
</feature>
<dbReference type="FunCoup" id="F0IWT5">
    <property type="interactions" value="1503"/>
</dbReference>
<dbReference type="EMBL" id="BX284601">
    <property type="protein sequence ID" value="CCD70013.1"/>
    <property type="molecule type" value="Genomic_DNA"/>
</dbReference>
<feature type="region of interest" description="Disordered" evidence="1">
    <location>
        <begin position="598"/>
        <end position="628"/>
    </location>
</feature>
<evidence type="ECO:0000256" key="1">
    <source>
        <dbReference type="SAM" id="MobiDB-lite"/>
    </source>
</evidence>
<feature type="region of interest" description="Disordered" evidence="1">
    <location>
        <begin position="488"/>
        <end position="513"/>
    </location>
</feature>
<reference evidence="3 4" key="1">
    <citation type="journal article" date="1998" name="Science">
        <title>Genome sequence of the nematode C. elegans: a platform for investigating biology.</title>
        <authorList>
            <consortium name="The C. elegans sequencing consortium"/>
            <person name="Sulson J.E."/>
            <person name="Waterston R."/>
        </authorList>
    </citation>
    <scope>NUCLEOTIDE SEQUENCE [LARGE SCALE GENOMIC DNA]</scope>
    <source>
        <strain evidence="3 4">Bristol N2</strain>
    </source>
</reference>
<dbReference type="GeneID" id="189218"/>
<dbReference type="OrthoDB" id="5866184at2759"/>
<feature type="compositionally biased region" description="Low complexity" evidence="1">
    <location>
        <begin position="766"/>
        <end position="780"/>
    </location>
</feature>
<dbReference type="InParanoid" id="F0IWT5"/>
<name>F0IWT5_CAEEL</name>
<dbReference type="PaxDb" id="6239-W05F2.7"/>
<evidence type="ECO:0000313" key="5">
    <source>
        <dbReference type="WormBase" id="W05F2.7"/>
    </source>
</evidence>
<dbReference type="AlphaFoldDB" id="F0IWT5"/>
<keyword evidence="4" id="KW-1185">Reference proteome</keyword>
<feature type="chain" id="PRO_5003250411" evidence="2">
    <location>
        <begin position="21"/>
        <end position="1227"/>
    </location>
</feature>
<dbReference type="KEGG" id="cel:CELE_W05F2.7"/>
<dbReference type="Bgee" id="WBGene00021039">
    <property type="expression patterns" value="Expressed in larva and 1 other cell type or tissue"/>
</dbReference>
<dbReference type="eggNOG" id="ENOG502SRH7">
    <property type="taxonomic scope" value="Eukaryota"/>
</dbReference>
<organism evidence="3 4">
    <name type="scientific">Caenorhabditis elegans</name>
    <dbReference type="NCBI Taxonomy" id="6239"/>
    <lineage>
        <taxon>Eukaryota</taxon>
        <taxon>Metazoa</taxon>
        <taxon>Ecdysozoa</taxon>
        <taxon>Nematoda</taxon>
        <taxon>Chromadorea</taxon>
        <taxon>Rhabditida</taxon>
        <taxon>Rhabditina</taxon>
        <taxon>Rhabditomorpha</taxon>
        <taxon>Rhabditoidea</taxon>
        <taxon>Rhabditidae</taxon>
        <taxon>Peloderinae</taxon>
        <taxon>Caenorhabditis</taxon>
    </lineage>
</organism>
<evidence type="ECO:0000313" key="4">
    <source>
        <dbReference type="Proteomes" id="UP000001940"/>
    </source>
</evidence>
<feature type="signal peptide" evidence="2">
    <location>
        <begin position="1"/>
        <end position="20"/>
    </location>
</feature>
<dbReference type="CTD" id="189218"/>
<dbReference type="AGR" id="WB:WBGene00021039"/>
<sequence length="1227" mass="127284">MGSAQEIALSLLFLIASTSAQDCQSARLTATDVLETVQIYNNEYALEDDHITYEISTSPPSNSFDQISDSIRILLSNQSSCPETCTVTLNRYIDTFQGNQSTTLFFDTEHSFYLPSHYEKDNKTTFVCVSTNGSCGATVPVYRYYKISNGGVFHAYSFDQDVIYDGYNQEFLPICYAWELPTATVASRPTCGTLNFDIPPEALSNLNIYDNQLAGIERDHYYTTLPSTDSSLVTYNQTGVLGKVLTSSKSTACSCLVKLLQQFDNQTGYFHRLDHKLIAMGQESNRPYEEYEETGETVYCAKRLGDCGATLPLWKQFQFYDVDTMYTTDSTPIPMSYMYPQTPLCYIWPASYAPNASRIVTGTMAPAAPPVPTMAATFGDTGQTGVTLPGVTESTPSTLTTGATLPMGMTQSTPVTGATGSTDTMQPMGSTGMTPLTPVTGGTGVTLSTLMTQPTPFTPGTGATGAPGQPFTGVTMPVGSSGMTPPTPVTGGTGPTETTGVTMPLGSTWMTTPTPVTGGTGGTMGPMGSTGVTQASPVTGATGFTMPTGISQSTPAIGGTMGSTGMTLTTLVAGSTVVTPMTEATGAFLSAGSTAMTPSTQGTGATGVTMSTPGTMATGTTPMTPTVSVWGTNTPAVTPASPTTIRLADPGAVTPGLILPVTTPGSLVTNDPVMDTEAPFDLPTAETFTLSNFWLTTPSSAPSIVPSTPTISPAPLPTTGSSGGPDVTTPAPPVMVTGPLIFIIPTVIPSTMPTTPEPPTISSTFTPAATQASPATPTPQHVAQSAPTNSIIGGSLDSFTNPPIIAALISSSAASPPAVQSDIPHAVLTTVDPLTSTTGSTRSTEDPGIIWKAGDWISSTWHSVFGGSDKVQNVASPVSMNTFTTTPQPMGGLVGSFINSTGNFYNDTKAFIGNTINGVTNSNGSFIENKLDSTGDFLSNAWNSLTSNNSTGGGNGTWISGALNSTGRFLTNTWNLLGNCNGTAGNFVNNTQTWIGGAVDSTGDFLSNTWNSLSSNNTSGNSTWIAGALNSTGGFLTNAWNTIGSNNGTSGNIVNNTQTWIGGAVDSTGDFLSNAWNSLKSENSSSGAFVNNTQTWIGGQVDSTGDFLSNAWNSLKSDNNSTNSTQTWIGGALNSTGQFFSNAWNETKEHSGNIIDSSKTWISDKLDGDSATGSPISDPTVIPLAALPPLSPVGGVASVILPVVRSATEEPSKVEWNGGLISGPLSG</sequence>
<proteinExistence type="predicted"/>
<feature type="region of interest" description="Disordered" evidence="1">
    <location>
        <begin position="766"/>
        <end position="785"/>
    </location>
</feature>
<dbReference type="OMA" id="FLSNAWN"/>
<dbReference type="HOGENOM" id="CLU_266597_0_0_1"/>
<gene>
    <name evidence="3" type="ORF">CELE_W05F2.7</name>
    <name evidence="3 5" type="ORF">W05F2.7</name>
</gene>